<evidence type="ECO:0000313" key="12">
    <source>
        <dbReference type="EMBL" id="POS72053.1"/>
    </source>
</evidence>
<protein>
    <recommendedName>
        <fullName evidence="14">Oxidase ustYa</fullName>
    </recommendedName>
</protein>
<sequence>MSRNVEDARFESLRAREQDSQSHGSETTDSEEKDHLLNHVKPFLRRRRFRTPSWHWMAHSVMLGLVVMLLVERVWPGQTKAHRFEFAGDVTGFAPEFRQKVLSFAPDPRFMPEDPSEFFTDEVKEEWLSIAPKGLGYLNIPDSEEFDNMPTPLVGYPEDKFVVTSSVTHQLHCLYAIAETYAKFATNRTLSYEVPWHLGHCVDYIRQGIMCCGDVALEGKSIIRFLRIQDLSSKLVLTSSHPGEQTSFPDGIIGSDGWDATHVCKDYTQVYNYLEDNAVDDQKWISGITDLH</sequence>
<name>A0A2P5HP63_DIAHE</name>
<dbReference type="GO" id="GO:0016020">
    <property type="term" value="C:membrane"/>
    <property type="evidence" value="ECO:0007669"/>
    <property type="project" value="UniProtKB-SubCell"/>
</dbReference>
<evidence type="ECO:0000313" key="13">
    <source>
        <dbReference type="Proteomes" id="UP000094444"/>
    </source>
</evidence>
<evidence type="ECO:0000256" key="3">
    <source>
        <dbReference type="ARBA" id="ARBA00022692"/>
    </source>
</evidence>
<dbReference type="OrthoDB" id="3687641at2759"/>
<dbReference type="EMBL" id="MAVT02001097">
    <property type="protein sequence ID" value="POS72053.1"/>
    <property type="molecule type" value="Genomic_DNA"/>
</dbReference>
<dbReference type="PANTHER" id="PTHR33365:SF11">
    <property type="entry name" value="TAT PATHWAY SIGNAL SEQUENCE"/>
    <property type="match status" value="1"/>
</dbReference>
<dbReference type="STRING" id="158607.A0A2P5HP63"/>
<organism evidence="12 13">
    <name type="scientific">Diaporthe helianthi</name>
    <dbReference type="NCBI Taxonomy" id="158607"/>
    <lineage>
        <taxon>Eukaryota</taxon>
        <taxon>Fungi</taxon>
        <taxon>Dikarya</taxon>
        <taxon>Ascomycota</taxon>
        <taxon>Pezizomycotina</taxon>
        <taxon>Sordariomycetes</taxon>
        <taxon>Sordariomycetidae</taxon>
        <taxon>Diaporthales</taxon>
        <taxon>Diaporthaceae</taxon>
        <taxon>Diaporthe</taxon>
    </lineage>
</organism>
<keyword evidence="4 11" id="KW-1133">Transmembrane helix</keyword>
<feature type="compositionally biased region" description="Basic and acidic residues" evidence="10">
    <location>
        <begin position="1"/>
        <end position="20"/>
    </location>
</feature>
<keyword evidence="13" id="KW-1185">Reference proteome</keyword>
<dbReference type="GO" id="GO:0043386">
    <property type="term" value="P:mycotoxin biosynthetic process"/>
    <property type="evidence" value="ECO:0007669"/>
    <property type="project" value="InterPro"/>
</dbReference>
<evidence type="ECO:0000256" key="8">
    <source>
        <dbReference type="ARBA" id="ARBA00023180"/>
    </source>
</evidence>
<dbReference type="AlphaFoldDB" id="A0A2P5HP63"/>
<proteinExistence type="inferred from homology"/>
<dbReference type="InterPro" id="IPR021765">
    <property type="entry name" value="UstYa-like"/>
</dbReference>
<evidence type="ECO:0000256" key="11">
    <source>
        <dbReference type="SAM" id="Phobius"/>
    </source>
</evidence>
<dbReference type="InParanoid" id="A0A2P5HP63"/>
<accession>A0A2P5HP63</accession>
<comment type="pathway">
    <text evidence="2">Mycotoxin biosynthesis.</text>
</comment>
<evidence type="ECO:0000256" key="5">
    <source>
        <dbReference type="ARBA" id="ARBA00023002"/>
    </source>
</evidence>
<evidence type="ECO:0000256" key="4">
    <source>
        <dbReference type="ARBA" id="ARBA00022989"/>
    </source>
</evidence>
<reference evidence="12" key="1">
    <citation type="submission" date="2017-09" db="EMBL/GenBank/DDBJ databases">
        <title>Polyketide synthases of a Diaporthe helianthi virulent isolate.</title>
        <authorList>
            <person name="Baroncelli R."/>
        </authorList>
    </citation>
    <scope>NUCLEOTIDE SEQUENCE [LARGE SCALE GENOMIC DNA]</scope>
    <source>
        <strain evidence="12">7/96</strain>
    </source>
</reference>
<evidence type="ECO:0008006" key="14">
    <source>
        <dbReference type="Google" id="ProtNLM"/>
    </source>
</evidence>
<feature type="region of interest" description="Disordered" evidence="10">
    <location>
        <begin position="1"/>
        <end position="34"/>
    </location>
</feature>
<keyword evidence="7 11" id="KW-0472">Membrane</keyword>
<feature type="transmembrane region" description="Helical" evidence="11">
    <location>
        <begin position="54"/>
        <end position="75"/>
    </location>
</feature>
<evidence type="ECO:0000256" key="2">
    <source>
        <dbReference type="ARBA" id="ARBA00004685"/>
    </source>
</evidence>
<dbReference type="GO" id="GO:0016491">
    <property type="term" value="F:oxidoreductase activity"/>
    <property type="evidence" value="ECO:0007669"/>
    <property type="project" value="UniProtKB-KW"/>
</dbReference>
<dbReference type="Proteomes" id="UP000094444">
    <property type="component" value="Unassembled WGS sequence"/>
</dbReference>
<dbReference type="PANTHER" id="PTHR33365">
    <property type="entry name" value="YALI0B05434P"/>
    <property type="match status" value="1"/>
</dbReference>
<gene>
    <name evidence="12" type="ORF">DHEL01_v209552</name>
</gene>
<evidence type="ECO:0000256" key="7">
    <source>
        <dbReference type="ARBA" id="ARBA00023136"/>
    </source>
</evidence>
<keyword evidence="6" id="KW-0843">Virulence</keyword>
<comment type="caution">
    <text evidence="12">The sequence shown here is derived from an EMBL/GenBank/DDBJ whole genome shotgun (WGS) entry which is preliminary data.</text>
</comment>
<evidence type="ECO:0000256" key="9">
    <source>
        <dbReference type="ARBA" id="ARBA00035112"/>
    </source>
</evidence>
<keyword evidence="3 11" id="KW-0812">Transmembrane</keyword>
<evidence type="ECO:0000256" key="10">
    <source>
        <dbReference type="SAM" id="MobiDB-lite"/>
    </source>
</evidence>
<keyword evidence="5" id="KW-0560">Oxidoreductase</keyword>
<keyword evidence="8" id="KW-0325">Glycoprotein</keyword>
<comment type="similarity">
    <text evidence="9">Belongs to the ustYa family.</text>
</comment>
<evidence type="ECO:0000256" key="6">
    <source>
        <dbReference type="ARBA" id="ARBA00023026"/>
    </source>
</evidence>
<dbReference type="Pfam" id="PF11807">
    <property type="entry name" value="UstYa"/>
    <property type="match status" value="1"/>
</dbReference>
<evidence type="ECO:0000256" key="1">
    <source>
        <dbReference type="ARBA" id="ARBA00004167"/>
    </source>
</evidence>
<comment type="subcellular location">
    <subcellularLocation>
        <location evidence="1">Membrane</location>
        <topology evidence="1">Single-pass membrane protein</topology>
    </subcellularLocation>
</comment>